<protein>
    <submittedName>
        <fullName evidence="2">Uncharacterized protein</fullName>
    </submittedName>
</protein>
<dbReference type="EMBL" id="SRXW01000003">
    <property type="protein sequence ID" value="TGY88207.1"/>
    <property type="molecule type" value="Genomic_DNA"/>
</dbReference>
<reference evidence="2 3" key="1">
    <citation type="journal article" date="2017" name="Int. J. Syst. Evol. Microbiol.">
        <title>Marinicauda algicola sp. nov., isolated from a marine red alga Rhodosorus marinus.</title>
        <authorList>
            <person name="Jeong S.E."/>
            <person name="Jeon S.H."/>
            <person name="Chun B.H."/>
            <person name="Kim D.W."/>
            <person name="Jeon C.O."/>
        </authorList>
    </citation>
    <scope>NUCLEOTIDE SEQUENCE [LARGE SCALE GENOMIC DNA]</scope>
    <source>
        <strain evidence="2 3">JCM 31718</strain>
    </source>
</reference>
<feature type="region of interest" description="Disordered" evidence="1">
    <location>
        <begin position="20"/>
        <end position="50"/>
    </location>
</feature>
<evidence type="ECO:0000256" key="1">
    <source>
        <dbReference type="SAM" id="MobiDB-lite"/>
    </source>
</evidence>
<organism evidence="2 3">
    <name type="scientific">Marinicauda algicola</name>
    <dbReference type="NCBI Taxonomy" id="2029849"/>
    <lineage>
        <taxon>Bacteria</taxon>
        <taxon>Pseudomonadati</taxon>
        <taxon>Pseudomonadota</taxon>
        <taxon>Alphaproteobacteria</taxon>
        <taxon>Maricaulales</taxon>
        <taxon>Maricaulaceae</taxon>
        <taxon>Marinicauda</taxon>
    </lineage>
</organism>
<dbReference type="OrthoDB" id="7428623at2"/>
<comment type="caution">
    <text evidence="2">The sequence shown here is derived from an EMBL/GenBank/DDBJ whole genome shotgun (WGS) entry which is preliminary data.</text>
</comment>
<keyword evidence="3" id="KW-1185">Reference proteome</keyword>
<dbReference type="AlphaFoldDB" id="A0A4S2GYE6"/>
<sequence length="147" mass="16714">MRTTLISALAMAASLTGAGYGQQAGEDHNAHHGEQGTMQSADSDSGRHEHMMMGGMDMSAHQEQMSRMRELMVQARNTEDPEERRRLMEQHDELMQAHMDTMMDDGEHMAMMMRHCGQRMSMMHDMMEQMRARHEMMEGPANAEAGE</sequence>
<dbReference type="Proteomes" id="UP000308054">
    <property type="component" value="Unassembled WGS sequence"/>
</dbReference>
<proteinExistence type="predicted"/>
<gene>
    <name evidence="2" type="ORF">E5163_10265</name>
</gene>
<evidence type="ECO:0000313" key="2">
    <source>
        <dbReference type="EMBL" id="TGY88207.1"/>
    </source>
</evidence>
<feature type="compositionally biased region" description="Basic and acidic residues" evidence="1">
    <location>
        <begin position="25"/>
        <end position="34"/>
    </location>
</feature>
<accession>A0A4S2GYE6</accession>
<dbReference type="RefSeq" id="WP_135996052.1">
    <property type="nucleotide sequence ID" value="NZ_CP071057.1"/>
</dbReference>
<name>A0A4S2GYE6_9PROT</name>
<evidence type="ECO:0000313" key="3">
    <source>
        <dbReference type="Proteomes" id="UP000308054"/>
    </source>
</evidence>